<dbReference type="InterPro" id="IPR043151">
    <property type="entry name" value="BAH_sf"/>
</dbReference>
<dbReference type="InterPro" id="IPR001025">
    <property type="entry name" value="BAH_dom"/>
</dbReference>
<evidence type="ECO:0000259" key="2">
    <source>
        <dbReference type="PROSITE" id="PS51038"/>
    </source>
</evidence>
<feature type="compositionally biased region" description="Basic and acidic residues" evidence="1">
    <location>
        <begin position="292"/>
        <end position="302"/>
    </location>
</feature>
<dbReference type="GO" id="GO:0003682">
    <property type="term" value="F:chromatin binding"/>
    <property type="evidence" value="ECO:0007669"/>
    <property type="project" value="InterPro"/>
</dbReference>
<dbReference type="InterPro" id="IPR011011">
    <property type="entry name" value="Znf_FYVE_PHD"/>
</dbReference>
<dbReference type="SUPFAM" id="SSF57903">
    <property type="entry name" value="FYVE/PHD zinc finger"/>
    <property type="match status" value="1"/>
</dbReference>
<dbReference type="OrthoDB" id="10259622at2759"/>
<sequence>MSNRKRSRSVGEENRAECPFTISYANSPSRAEQERHKNKKRKRDGQDDDKRVQIQISPFSPTGSFKTHDTMDLYYTVEPGKRWQDMTRYNSFVLNSIKYYSEGFVFVANESTVEHQKLQNDGKGGFKRSNDEWVARILEIRASDEHHVYARVYWMYWPDELPPGTIDGKKTVQGRQPYHGANELIASNHMDIINVVSVTQPATVNQWIESDDEEIQDALYWRQAYDCRNSQLSSVDIMCKCQTPANPDRTLIGCTSSECGQWMHRECLAHDVLMQVYERLGADTPHRTEGAVVKEEKTEEAMRPLSPTDAEEKETQPTIDVHSGETQDNVHVKKVVRETPRETETPTPGPTPSRSIAAASAKASVKGSAKKGRKKKSTDYKPYLGLFEAHLKMQEGPTSWEIHDLRENVTGGEKIWTEKAYCLICVDMASLIQLSTRYDLGPRPLEFLFVTFRAQFLGDSPTGGISGRGVGGETGYVEFGGWLDIGLTDYKRNTSLFCMVPSKTMRKG</sequence>
<dbReference type="CDD" id="cd04370">
    <property type="entry name" value="BAH"/>
    <property type="match status" value="1"/>
</dbReference>
<evidence type="ECO:0000313" key="3">
    <source>
        <dbReference type="EMBL" id="KAF5675010.1"/>
    </source>
</evidence>
<accession>A0A8H5TMN1</accession>
<keyword evidence="4" id="KW-1185">Reference proteome</keyword>
<dbReference type="InterPro" id="IPR013083">
    <property type="entry name" value="Znf_RING/FYVE/PHD"/>
</dbReference>
<feature type="region of interest" description="Disordered" evidence="1">
    <location>
        <begin position="292"/>
        <end position="376"/>
    </location>
</feature>
<feature type="region of interest" description="Disordered" evidence="1">
    <location>
        <begin position="1"/>
        <end position="61"/>
    </location>
</feature>
<evidence type="ECO:0000313" key="4">
    <source>
        <dbReference type="Proteomes" id="UP000567885"/>
    </source>
</evidence>
<feature type="compositionally biased region" description="Low complexity" evidence="1">
    <location>
        <begin position="352"/>
        <end position="367"/>
    </location>
</feature>
<evidence type="ECO:0000256" key="1">
    <source>
        <dbReference type="SAM" id="MobiDB-lite"/>
    </source>
</evidence>
<dbReference type="Proteomes" id="UP000567885">
    <property type="component" value="Unassembled WGS sequence"/>
</dbReference>
<dbReference type="AlphaFoldDB" id="A0A8H5TMN1"/>
<dbReference type="EMBL" id="JAAGWQ010000044">
    <property type="protein sequence ID" value="KAF5675010.1"/>
    <property type="molecule type" value="Genomic_DNA"/>
</dbReference>
<dbReference type="Gene3D" id="2.30.30.490">
    <property type="match status" value="1"/>
</dbReference>
<comment type="caution">
    <text evidence="3">The sequence shown here is derived from an EMBL/GenBank/DDBJ whole genome shotgun (WGS) entry which is preliminary data.</text>
</comment>
<organism evidence="3 4">
    <name type="scientific">Fusarium heterosporum</name>
    <dbReference type="NCBI Taxonomy" id="42747"/>
    <lineage>
        <taxon>Eukaryota</taxon>
        <taxon>Fungi</taxon>
        <taxon>Dikarya</taxon>
        <taxon>Ascomycota</taxon>
        <taxon>Pezizomycotina</taxon>
        <taxon>Sordariomycetes</taxon>
        <taxon>Hypocreomycetidae</taxon>
        <taxon>Hypocreales</taxon>
        <taxon>Nectriaceae</taxon>
        <taxon>Fusarium</taxon>
        <taxon>Fusarium heterosporum species complex</taxon>
    </lineage>
</organism>
<proteinExistence type="predicted"/>
<dbReference type="PANTHER" id="PTHR46364">
    <property type="entry name" value="OS08G0421900 PROTEIN"/>
    <property type="match status" value="1"/>
</dbReference>
<dbReference type="Gene3D" id="3.30.40.10">
    <property type="entry name" value="Zinc/RING finger domain, C3HC4 (zinc finger)"/>
    <property type="match status" value="1"/>
</dbReference>
<name>A0A8H5TMN1_FUSHE</name>
<gene>
    <name evidence="3" type="ORF">FHETE_2761</name>
</gene>
<protein>
    <recommendedName>
        <fullName evidence="2">BAH domain-containing protein</fullName>
    </recommendedName>
</protein>
<feature type="domain" description="BAH" evidence="2">
    <location>
        <begin position="97"/>
        <end position="236"/>
    </location>
</feature>
<reference evidence="3 4" key="1">
    <citation type="submission" date="2020-05" db="EMBL/GenBank/DDBJ databases">
        <title>Identification and distribution of gene clusters putatively required for synthesis of sphingolipid metabolism inhibitors in phylogenetically diverse species of the filamentous fungus Fusarium.</title>
        <authorList>
            <person name="Kim H.-S."/>
            <person name="Busman M."/>
            <person name="Brown D.W."/>
            <person name="Divon H."/>
            <person name="Uhlig S."/>
            <person name="Proctor R.H."/>
        </authorList>
    </citation>
    <scope>NUCLEOTIDE SEQUENCE [LARGE SCALE GENOMIC DNA]</scope>
    <source>
        <strain evidence="3 4">NRRL 20693</strain>
    </source>
</reference>
<dbReference type="PROSITE" id="PS51038">
    <property type="entry name" value="BAH"/>
    <property type="match status" value="1"/>
</dbReference>
<feature type="compositionally biased region" description="Basic and acidic residues" evidence="1">
    <location>
        <begin position="322"/>
        <end position="344"/>
    </location>
</feature>